<dbReference type="InterPro" id="IPR050596">
    <property type="entry name" value="AspAT/PAT-like"/>
</dbReference>
<dbReference type="EC" id="2.6.1.-" evidence="6"/>
<evidence type="ECO:0000256" key="6">
    <source>
        <dbReference type="RuleBase" id="RU000481"/>
    </source>
</evidence>
<feature type="domain" description="Aminotransferase class I/classII large" evidence="7">
    <location>
        <begin position="29"/>
        <end position="378"/>
    </location>
</feature>
<dbReference type="CDD" id="cd00609">
    <property type="entry name" value="AAT_like"/>
    <property type="match status" value="1"/>
</dbReference>
<reference evidence="8 9" key="1">
    <citation type="submission" date="2019-03" db="EMBL/GenBank/DDBJ databases">
        <title>Genomic Encyclopedia of Type Strains, Phase IV (KMG-IV): sequencing the most valuable type-strain genomes for metagenomic binning, comparative biology and taxonomic classification.</title>
        <authorList>
            <person name="Goeker M."/>
        </authorList>
    </citation>
    <scope>NUCLEOTIDE SEQUENCE [LARGE SCALE GENOMIC DNA]</scope>
    <source>
        <strain evidence="8 9">DSM 24629</strain>
    </source>
</reference>
<dbReference type="GO" id="GO:0008483">
    <property type="term" value="F:transaminase activity"/>
    <property type="evidence" value="ECO:0007669"/>
    <property type="project" value="UniProtKB-KW"/>
</dbReference>
<accession>A0A4R3MG74</accession>
<gene>
    <name evidence="8" type="ORF">EDC18_11322</name>
</gene>
<sequence length="386" mass="43463">MRKLLSDKVSQIPPSGIRKFFDIVTEMEDAISLGVGEPDFDTPWHIREEGIYSLEKGRTFYTSNAGLIELREEIKKYLLRKINVEYNHKEEVLVTVGGSEGIDLALRALINPGDEVIIPQPCFVSYQPCTILAGGTPVTIPLQAKNQFKLTKEELEKAITPNSKILILAYPSNPTGAIMTRDEIKEIAEVVIKNDLIVLSDEIYAELTYEGQHVSIASMEGMRDRTIIINGFSKSYAMTGWRLGYAVGPKEIIGPMTKIHQYAIMSSPTISQYAAIEALKRGEDDIEEMKKAYDQRRKFLLHSFKEMGLDCFEPQGAFYVFPSIQKLNMTSDEFATELLKEEKVAVVPGTAFGECGEGFIRCSYAYSLDNLKIAMERIARFVQKRL</sequence>
<dbReference type="InterPro" id="IPR004839">
    <property type="entry name" value="Aminotransferase_I/II_large"/>
</dbReference>
<evidence type="ECO:0000313" key="9">
    <source>
        <dbReference type="Proteomes" id="UP000294902"/>
    </source>
</evidence>
<protein>
    <recommendedName>
        <fullName evidence="6">Aminotransferase</fullName>
        <ecNumber evidence="6">2.6.1.-</ecNumber>
    </recommendedName>
</protein>
<comment type="similarity">
    <text evidence="2 6">Belongs to the class-I pyridoxal-phosphate-dependent aminotransferase family.</text>
</comment>
<dbReference type="Gene3D" id="3.40.640.10">
    <property type="entry name" value="Type I PLP-dependent aspartate aminotransferase-like (Major domain)"/>
    <property type="match status" value="1"/>
</dbReference>
<dbReference type="InterPro" id="IPR015421">
    <property type="entry name" value="PyrdxlP-dep_Trfase_major"/>
</dbReference>
<dbReference type="PANTHER" id="PTHR46383:SF3">
    <property type="entry name" value="ASPARTATE AMINOTRANSFERASE-RELATED"/>
    <property type="match status" value="1"/>
</dbReference>
<dbReference type="Pfam" id="PF00155">
    <property type="entry name" value="Aminotran_1_2"/>
    <property type="match status" value="1"/>
</dbReference>
<evidence type="ECO:0000256" key="3">
    <source>
        <dbReference type="ARBA" id="ARBA00022576"/>
    </source>
</evidence>
<evidence type="ECO:0000256" key="2">
    <source>
        <dbReference type="ARBA" id="ARBA00007441"/>
    </source>
</evidence>
<dbReference type="FunFam" id="3.40.640.10:FF:000033">
    <property type="entry name" value="Aspartate aminotransferase"/>
    <property type="match status" value="1"/>
</dbReference>
<keyword evidence="3 6" id="KW-0032">Aminotransferase</keyword>
<evidence type="ECO:0000256" key="4">
    <source>
        <dbReference type="ARBA" id="ARBA00022679"/>
    </source>
</evidence>
<dbReference type="OrthoDB" id="9802328at2"/>
<organism evidence="8 9">
    <name type="scientific">Natranaerovirga pectinivora</name>
    <dbReference type="NCBI Taxonomy" id="682400"/>
    <lineage>
        <taxon>Bacteria</taxon>
        <taxon>Bacillati</taxon>
        <taxon>Bacillota</taxon>
        <taxon>Clostridia</taxon>
        <taxon>Lachnospirales</taxon>
        <taxon>Natranaerovirgaceae</taxon>
        <taxon>Natranaerovirga</taxon>
    </lineage>
</organism>
<dbReference type="InterPro" id="IPR004838">
    <property type="entry name" value="NHTrfase_class1_PyrdxlP-BS"/>
</dbReference>
<dbReference type="InterPro" id="IPR015424">
    <property type="entry name" value="PyrdxlP-dep_Trfase"/>
</dbReference>
<dbReference type="SUPFAM" id="SSF53383">
    <property type="entry name" value="PLP-dependent transferases"/>
    <property type="match status" value="1"/>
</dbReference>
<dbReference type="InterPro" id="IPR015422">
    <property type="entry name" value="PyrdxlP-dep_Trfase_small"/>
</dbReference>
<name>A0A4R3MG74_9FIRM</name>
<evidence type="ECO:0000256" key="1">
    <source>
        <dbReference type="ARBA" id="ARBA00001933"/>
    </source>
</evidence>
<dbReference type="Proteomes" id="UP000294902">
    <property type="component" value="Unassembled WGS sequence"/>
</dbReference>
<keyword evidence="5" id="KW-0663">Pyridoxal phosphate</keyword>
<dbReference type="RefSeq" id="WP_132253904.1">
    <property type="nucleotide sequence ID" value="NZ_SMAL01000013.1"/>
</dbReference>
<dbReference type="GO" id="GO:0030170">
    <property type="term" value="F:pyridoxal phosphate binding"/>
    <property type="evidence" value="ECO:0007669"/>
    <property type="project" value="InterPro"/>
</dbReference>
<dbReference type="PROSITE" id="PS00105">
    <property type="entry name" value="AA_TRANSFER_CLASS_1"/>
    <property type="match status" value="1"/>
</dbReference>
<keyword evidence="4 6" id="KW-0808">Transferase</keyword>
<dbReference type="Gene3D" id="3.90.1150.10">
    <property type="entry name" value="Aspartate Aminotransferase, domain 1"/>
    <property type="match status" value="1"/>
</dbReference>
<dbReference type="GO" id="GO:0006520">
    <property type="term" value="P:amino acid metabolic process"/>
    <property type="evidence" value="ECO:0007669"/>
    <property type="project" value="InterPro"/>
</dbReference>
<comment type="caution">
    <text evidence="8">The sequence shown here is derived from an EMBL/GenBank/DDBJ whole genome shotgun (WGS) entry which is preliminary data.</text>
</comment>
<evidence type="ECO:0000256" key="5">
    <source>
        <dbReference type="ARBA" id="ARBA00022898"/>
    </source>
</evidence>
<dbReference type="AlphaFoldDB" id="A0A4R3MG74"/>
<dbReference type="EMBL" id="SMAL01000013">
    <property type="protein sequence ID" value="TCT12176.1"/>
    <property type="molecule type" value="Genomic_DNA"/>
</dbReference>
<dbReference type="PANTHER" id="PTHR46383">
    <property type="entry name" value="ASPARTATE AMINOTRANSFERASE"/>
    <property type="match status" value="1"/>
</dbReference>
<evidence type="ECO:0000259" key="7">
    <source>
        <dbReference type="Pfam" id="PF00155"/>
    </source>
</evidence>
<proteinExistence type="inferred from homology"/>
<keyword evidence="9" id="KW-1185">Reference proteome</keyword>
<comment type="cofactor">
    <cofactor evidence="1 6">
        <name>pyridoxal 5'-phosphate</name>
        <dbReference type="ChEBI" id="CHEBI:597326"/>
    </cofactor>
</comment>
<evidence type="ECO:0000313" key="8">
    <source>
        <dbReference type="EMBL" id="TCT12176.1"/>
    </source>
</evidence>